<evidence type="ECO:0000313" key="2">
    <source>
        <dbReference type="Proteomes" id="UP000187203"/>
    </source>
</evidence>
<reference evidence="2" key="1">
    <citation type="submission" date="2013-09" db="EMBL/GenBank/DDBJ databases">
        <title>Corchorus olitorius genome sequencing.</title>
        <authorList>
            <person name="Alam M."/>
            <person name="Haque M.S."/>
            <person name="Islam M.S."/>
            <person name="Emdad E.M."/>
            <person name="Islam M.M."/>
            <person name="Ahmed B."/>
            <person name="Halim A."/>
            <person name="Hossen Q.M.M."/>
            <person name="Hossain M.Z."/>
            <person name="Ahmed R."/>
            <person name="Khan M.M."/>
            <person name="Islam R."/>
            <person name="Rashid M.M."/>
            <person name="Khan S.A."/>
            <person name="Rahman M.S."/>
            <person name="Alam M."/>
            <person name="Yahiya A.S."/>
            <person name="Khan M.S."/>
            <person name="Azam M.S."/>
            <person name="Haque T."/>
            <person name="Lashkar M.Z.H."/>
            <person name="Akhand A.I."/>
            <person name="Morshed G."/>
            <person name="Roy S."/>
            <person name="Uddin K.S."/>
            <person name="Rabeya T."/>
            <person name="Hossain A.S."/>
            <person name="Chowdhury A."/>
            <person name="Snigdha A.R."/>
            <person name="Mortoza M.S."/>
            <person name="Matin S.A."/>
            <person name="Hoque S.M.E."/>
            <person name="Islam M.K."/>
            <person name="Roy D.K."/>
            <person name="Haider R."/>
            <person name="Moosa M.M."/>
            <person name="Elias S.M."/>
            <person name="Hasan A.M."/>
            <person name="Jahan S."/>
            <person name="Shafiuddin M."/>
            <person name="Mahmood N."/>
            <person name="Shommy N.S."/>
        </authorList>
    </citation>
    <scope>NUCLEOTIDE SEQUENCE [LARGE SCALE GENOMIC DNA]</scope>
    <source>
        <strain evidence="2">cv. O-4</strain>
    </source>
</reference>
<gene>
    <name evidence="1" type="ORF">COLO4_35443</name>
</gene>
<organism evidence="1 2">
    <name type="scientific">Corchorus olitorius</name>
    <dbReference type="NCBI Taxonomy" id="93759"/>
    <lineage>
        <taxon>Eukaryota</taxon>
        <taxon>Viridiplantae</taxon>
        <taxon>Streptophyta</taxon>
        <taxon>Embryophyta</taxon>
        <taxon>Tracheophyta</taxon>
        <taxon>Spermatophyta</taxon>
        <taxon>Magnoliopsida</taxon>
        <taxon>eudicotyledons</taxon>
        <taxon>Gunneridae</taxon>
        <taxon>Pentapetalae</taxon>
        <taxon>rosids</taxon>
        <taxon>malvids</taxon>
        <taxon>Malvales</taxon>
        <taxon>Malvaceae</taxon>
        <taxon>Grewioideae</taxon>
        <taxon>Apeibeae</taxon>
        <taxon>Corchorus</taxon>
    </lineage>
</organism>
<sequence>MAKSTEKVSCQAEDESESSILDEGIVGCKTKSDTSLDISCVPTDLFSEESSNNKKFKRW</sequence>
<accession>A0A1R3GGR4</accession>
<comment type="caution">
    <text evidence="1">The sequence shown here is derived from an EMBL/GenBank/DDBJ whole genome shotgun (WGS) entry which is preliminary data.</text>
</comment>
<keyword evidence="2" id="KW-1185">Reference proteome</keyword>
<evidence type="ECO:0000313" key="1">
    <source>
        <dbReference type="EMBL" id="OMO57298.1"/>
    </source>
</evidence>
<protein>
    <submittedName>
        <fullName evidence="1">Multidrug/pheromone exporter, MDR family, ABC transporter family</fullName>
    </submittedName>
</protein>
<dbReference type="AlphaFoldDB" id="A0A1R3GGR4"/>
<dbReference type="EMBL" id="AWUE01022598">
    <property type="protein sequence ID" value="OMO57298.1"/>
    <property type="molecule type" value="Genomic_DNA"/>
</dbReference>
<proteinExistence type="predicted"/>
<dbReference type="Proteomes" id="UP000187203">
    <property type="component" value="Unassembled WGS sequence"/>
</dbReference>
<name>A0A1R3GGR4_9ROSI</name>